<feature type="transmembrane region" description="Helical" evidence="8">
    <location>
        <begin position="462"/>
        <end position="485"/>
    </location>
</feature>
<feature type="transmembrane region" description="Helical" evidence="8">
    <location>
        <begin position="333"/>
        <end position="352"/>
    </location>
</feature>
<feature type="transmembrane region" description="Helical" evidence="8">
    <location>
        <begin position="949"/>
        <end position="971"/>
    </location>
</feature>
<feature type="transmembrane region" description="Helical" evidence="8">
    <location>
        <begin position="525"/>
        <end position="542"/>
    </location>
</feature>
<comment type="caution">
    <text evidence="9">The sequence shown here is derived from an EMBL/GenBank/DDBJ whole genome shotgun (WGS) entry which is preliminary data.</text>
</comment>
<proteinExistence type="predicted"/>
<evidence type="ECO:0000313" key="9">
    <source>
        <dbReference type="EMBL" id="KAA0875906.1"/>
    </source>
</evidence>
<feature type="transmembrane region" description="Helical" evidence="8">
    <location>
        <begin position="385"/>
        <end position="410"/>
    </location>
</feature>
<dbReference type="InterPro" id="IPR027463">
    <property type="entry name" value="AcrB_DN_DC_subdom"/>
</dbReference>
<evidence type="ECO:0000256" key="5">
    <source>
        <dbReference type="ARBA" id="ARBA00022692"/>
    </source>
</evidence>
<dbReference type="Gene3D" id="1.20.1640.10">
    <property type="entry name" value="Multidrug efflux transporter AcrB transmembrane domain"/>
    <property type="match status" value="2"/>
</dbReference>
<feature type="transmembrane region" description="Helical" evidence="8">
    <location>
        <begin position="847"/>
        <end position="867"/>
    </location>
</feature>
<comment type="subcellular location">
    <subcellularLocation>
        <location evidence="1">Cell inner membrane</location>
        <topology evidence="1">Multi-pass membrane protein</topology>
    </subcellularLocation>
</comment>
<dbReference type="Gene3D" id="3.30.70.1440">
    <property type="entry name" value="Multidrug efflux transporter AcrB pore domain"/>
    <property type="match status" value="1"/>
</dbReference>
<name>A0A5A9W559_9GAMM</name>
<evidence type="ECO:0000256" key="6">
    <source>
        <dbReference type="ARBA" id="ARBA00022989"/>
    </source>
</evidence>
<gene>
    <name evidence="9" type="ORF">E1H14_04250</name>
</gene>
<dbReference type="Gene3D" id="3.30.70.1320">
    <property type="entry name" value="Multidrug efflux transporter AcrB pore domain like"/>
    <property type="match status" value="1"/>
</dbReference>
<feature type="transmembrane region" description="Helical" evidence="8">
    <location>
        <begin position="977"/>
        <end position="1000"/>
    </location>
</feature>
<evidence type="ECO:0000256" key="7">
    <source>
        <dbReference type="ARBA" id="ARBA00023136"/>
    </source>
</evidence>
<dbReference type="RefSeq" id="WP_149390209.1">
    <property type="nucleotide sequence ID" value="NZ_SMRS01000002.1"/>
</dbReference>
<protein>
    <submittedName>
        <fullName evidence="9">Efflux RND transporter permease subunit</fullName>
    </submittedName>
</protein>
<dbReference type="SUPFAM" id="SSF82693">
    <property type="entry name" value="Multidrug efflux transporter AcrB pore domain, PN1, PN2, PC1 and PC2 subdomains"/>
    <property type="match status" value="3"/>
</dbReference>
<keyword evidence="3" id="KW-1003">Cell membrane</keyword>
<keyword evidence="4" id="KW-0997">Cell inner membrane</keyword>
<sequence length="1016" mass="112200">MILSDISIKRPVLAMVISLLVLLVGIISFDRLTVREYPKIDIPVVTVDTRYPGASASIIESQVTKIIEDSLSGIEGIDYMSSISRSERSQISINFRIDRDPDAAANDVRDRVSRVRGQLPDDIDEPIVAKSEADAQPIIWIALSSDQHSPMEVSEYATRRVQDPLQTVNGVASVRLGGERKFSMRIWLDPSLMAAHSIIPQDIENALRAQNIELPAGRIESRDREFTILAQTDLNEITEFEEIIIRQDEGVPVRVKDVARVEIAPEAERNFARFNGQSAVALGIVRQSTANPLDVSAGVREMLQSIESNLPDGMKIQIAYDSSVFIERSIDSVFQTLMMAGVLVVLVIFFFLRNPRATLIPVVTIPLSLIGAFAMMYVMDFSINTLTLLALVLAIGLVVDDAIVMLENIFRHVEEGLHPIQAAFKGSREIGFAIVATTATLVAVFVPVSFATGQTGRLFTEFALTLAGAVVVSTFIALTLSPMLCSRLLHHEKKHSYLFNLIEGWLVNLSRGYHWMLEKTLNSKSLALGLMAVSFAGAVYFYQQLPQELAPIEDRGTIMTFSVNPDGSSVEYVNRYAQQVEAIITTIPERTHHFSITGFPSETNSLNFVRLQNWEDRSRSQQEIAAELTGRIFAGVPGNMSFAINLPSLGQSFISRPVEFIVKTTGDYDDLKVITDALLEKISTNPNFQQVDTDLKLNKPELRVTLNRDKVAEAGLNVADVGRSLETFMAGRKLTRFKRDGEQYDVILQVADELRQTRDDMANVYVRAATGEMIQLSGLITIEETVAPRELNHFDKLKAVKIQSMLTPGYSLGDALDFLEAALQEVAPEALYDYAGQSREFKESSNAMQTTFVLSLIFIFLVLAAQFESFKNPLIIMLAVPPALTGALMALYYSGGSLSIYSQIGLITLVGLVTKHGILIIEFANQLQDKGVALREAIIEAASLRLRPILMTTGATVLGTLPLAMAFGAGAESRQQIGWVIVGGMLLGTLLTLFVIPTIYSIFGQRNFRQVEPDYD</sequence>
<reference evidence="9 10" key="1">
    <citation type="submission" date="2019-03" db="EMBL/GenBank/DDBJ databases">
        <title>Nitrincola sp. nov. isolated from an Indian soda lake.</title>
        <authorList>
            <person name="Joshi A."/>
            <person name="Thite S.V."/>
            <person name="Joseph N."/>
            <person name="Dhotre D."/>
            <person name="Moorthy M."/>
            <person name="Shouche Y.S."/>
        </authorList>
    </citation>
    <scope>NUCLEOTIDE SEQUENCE [LARGE SCALE GENOMIC DNA]</scope>
    <source>
        <strain evidence="9 10">MEB193</strain>
    </source>
</reference>
<feature type="transmembrane region" description="Helical" evidence="8">
    <location>
        <begin position="900"/>
        <end position="921"/>
    </location>
</feature>
<evidence type="ECO:0000256" key="3">
    <source>
        <dbReference type="ARBA" id="ARBA00022475"/>
    </source>
</evidence>
<dbReference type="OrthoDB" id="9757904at2"/>
<dbReference type="FunFam" id="1.20.1640.10:FF:000001">
    <property type="entry name" value="Efflux pump membrane transporter"/>
    <property type="match status" value="1"/>
</dbReference>
<dbReference type="PANTHER" id="PTHR32063">
    <property type="match status" value="1"/>
</dbReference>
<feature type="transmembrane region" description="Helical" evidence="8">
    <location>
        <begin position="12"/>
        <end position="29"/>
    </location>
</feature>
<dbReference type="SUPFAM" id="SSF82866">
    <property type="entry name" value="Multidrug efflux transporter AcrB transmembrane domain"/>
    <property type="match status" value="2"/>
</dbReference>
<dbReference type="Pfam" id="PF00873">
    <property type="entry name" value="ACR_tran"/>
    <property type="match status" value="1"/>
</dbReference>
<evidence type="ECO:0000313" key="10">
    <source>
        <dbReference type="Proteomes" id="UP000325302"/>
    </source>
</evidence>
<feature type="transmembrane region" description="Helical" evidence="8">
    <location>
        <begin position="430"/>
        <end position="450"/>
    </location>
</feature>
<dbReference type="PANTHER" id="PTHR32063:SF14">
    <property type="entry name" value="BLL4319 PROTEIN"/>
    <property type="match status" value="1"/>
</dbReference>
<evidence type="ECO:0000256" key="8">
    <source>
        <dbReference type="SAM" id="Phobius"/>
    </source>
</evidence>
<dbReference type="FunFam" id="3.30.70.1430:FF:000001">
    <property type="entry name" value="Efflux pump membrane transporter"/>
    <property type="match status" value="1"/>
</dbReference>
<dbReference type="GO" id="GO:0005886">
    <property type="term" value="C:plasma membrane"/>
    <property type="evidence" value="ECO:0007669"/>
    <property type="project" value="UniProtKB-SubCell"/>
</dbReference>
<dbReference type="Proteomes" id="UP000325302">
    <property type="component" value="Unassembled WGS sequence"/>
</dbReference>
<keyword evidence="5 8" id="KW-0812">Transmembrane</keyword>
<keyword evidence="10" id="KW-1185">Reference proteome</keyword>
<accession>A0A5A9W559</accession>
<keyword evidence="2" id="KW-0813">Transport</keyword>
<evidence type="ECO:0000256" key="1">
    <source>
        <dbReference type="ARBA" id="ARBA00004429"/>
    </source>
</evidence>
<dbReference type="EMBL" id="SMRS01000002">
    <property type="protein sequence ID" value="KAA0875906.1"/>
    <property type="molecule type" value="Genomic_DNA"/>
</dbReference>
<keyword evidence="6 8" id="KW-1133">Transmembrane helix</keyword>
<evidence type="ECO:0000256" key="4">
    <source>
        <dbReference type="ARBA" id="ARBA00022519"/>
    </source>
</evidence>
<evidence type="ECO:0000256" key="2">
    <source>
        <dbReference type="ARBA" id="ARBA00022448"/>
    </source>
</evidence>
<organism evidence="9 10">
    <name type="scientific">Nitrincola tapanii</name>
    <dbReference type="NCBI Taxonomy" id="1708751"/>
    <lineage>
        <taxon>Bacteria</taxon>
        <taxon>Pseudomonadati</taxon>
        <taxon>Pseudomonadota</taxon>
        <taxon>Gammaproteobacteria</taxon>
        <taxon>Oceanospirillales</taxon>
        <taxon>Oceanospirillaceae</taxon>
        <taxon>Nitrincola</taxon>
    </lineage>
</organism>
<feature type="transmembrane region" description="Helical" evidence="8">
    <location>
        <begin position="359"/>
        <end position="379"/>
    </location>
</feature>
<dbReference type="SUPFAM" id="SSF82714">
    <property type="entry name" value="Multidrug efflux transporter AcrB TolC docking domain, DN and DC subdomains"/>
    <property type="match status" value="2"/>
</dbReference>
<keyword evidence="7 8" id="KW-0472">Membrane</keyword>
<dbReference type="Gene3D" id="3.30.2090.10">
    <property type="entry name" value="Multidrug efflux transporter AcrB TolC docking domain, DN and DC subdomains"/>
    <property type="match status" value="2"/>
</dbReference>
<dbReference type="AlphaFoldDB" id="A0A5A9W559"/>
<feature type="transmembrane region" description="Helical" evidence="8">
    <location>
        <begin position="874"/>
        <end position="894"/>
    </location>
</feature>
<dbReference type="PRINTS" id="PR00702">
    <property type="entry name" value="ACRIFLAVINRP"/>
</dbReference>
<dbReference type="Gene3D" id="3.30.70.1430">
    <property type="entry name" value="Multidrug efflux transporter AcrB pore domain"/>
    <property type="match status" value="2"/>
</dbReference>
<dbReference type="InterPro" id="IPR001036">
    <property type="entry name" value="Acrflvin-R"/>
</dbReference>
<dbReference type="GO" id="GO:0042910">
    <property type="term" value="F:xenobiotic transmembrane transporter activity"/>
    <property type="evidence" value="ECO:0007669"/>
    <property type="project" value="TreeGrafter"/>
</dbReference>